<name>A0A9E7MAF2_9EURY</name>
<proteinExistence type="predicted"/>
<dbReference type="RefSeq" id="WP_251949111.1">
    <property type="nucleotide sequence ID" value="NZ_CP080572.1"/>
</dbReference>
<dbReference type="KEGG" id="thei:K1720_10200"/>
<protein>
    <submittedName>
        <fullName evidence="1">Uncharacterized protein</fullName>
    </submittedName>
</protein>
<evidence type="ECO:0000313" key="1">
    <source>
        <dbReference type="EMBL" id="USG99839.1"/>
    </source>
</evidence>
<gene>
    <name evidence="1" type="ORF">K1720_10200</name>
</gene>
<dbReference type="AlphaFoldDB" id="A0A9E7MAF2"/>
<dbReference type="EMBL" id="CP080572">
    <property type="protein sequence ID" value="USG99839.1"/>
    <property type="molecule type" value="Genomic_DNA"/>
</dbReference>
<organism evidence="1 2">
    <name type="scientific">Thermococcus argininiproducens</name>
    <dbReference type="NCBI Taxonomy" id="2866384"/>
    <lineage>
        <taxon>Archaea</taxon>
        <taxon>Methanobacteriati</taxon>
        <taxon>Methanobacteriota</taxon>
        <taxon>Thermococci</taxon>
        <taxon>Thermococcales</taxon>
        <taxon>Thermococcaceae</taxon>
        <taxon>Thermococcus</taxon>
    </lineage>
</organism>
<evidence type="ECO:0000313" key="2">
    <source>
        <dbReference type="Proteomes" id="UP001056425"/>
    </source>
</evidence>
<dbReference type="GeneID" id="72778723"/>
<reference evidence="1 2" key="1">
    <citation type="submission" date="2021-08" db="EMBL/GenBank/DDBJ databases">
        <title>Thermococcus onnuriiensis IOH2.</title>
        <authorList>
            <person name="Park Y.-J."/>
        </authorList>
    </citation>
    <scope>NUCLEOTIDE SEQUENCE [LARGE SCALE GENOMIC DNA]</scope>
    <source>
        <strain evidence="1 2">IOH2</strain>
    </source>
</reference>
<accession>A0A9E7MAF2</accession>
<dbReference type="Proteomes" id="UP001056425">
    <property type="component" value="Chromosome"/>
</dbReference>
<keyword evidence="2" id="KW-1185">Reference proteome</keyword>
<sequence length="196" mass="23326">MGPEKFKELSQHLEQIISQKSQQTLEEALIRTTISKYYYYIFLKLREEILDAVKDVINALNNQESEEIIKYKQDLLLLEKLLTPSLPNQPKKHKDNVHQVIQRFIGEFAGKTVREALFRLRWYRNLADYHLDTPITVELQKGAPITVEFKPEEILLVKRDLKTIERWFTEIKSTHRYPIHKMLKSKEAPKKIERVI</sequence>
<dbReference type="Gene3D" id="1.20.120.330">
    <property type="entry name" value="Nucleotidyltransferases domain 2"/>
    <property type="match status" value="1"/>
</dbReference>